<name>R4UJ42_COPFO</name>
<reference evidence="2" key="1">
    <citation type="submission" date="2013-02" db="EMBL/GenBank/DDBJ databases">
        <title>Immune-Related transcriptome of Coptotermes formosanus Shiraki workers: the defense mechanism.</title>
        <authorList>
            <person name="Hussain A."/>
            <person name="Li Y.F."/>
            <person name="Wen S.Y."/>
        </authorList>
    </citation>
    <scope>NUCLEOTIDE SEQUENCE</scope>
</reference>
<protein>
    <submittedName>
        <fullName evidence="2">Uncharacterized protein</fullName>
    </submittedName>
</protein>
<keyword evidence="1" id="KW-0472">Membrane</keyword>
<proteinExistence type="evidence at transcript level"/>
<dbReference type="AlphaFoldDB" id="R4UJ42"/>
<keyword evidence="1" id="KW-1133">Transmembrane helix</keyword>
<feature type="transmembrane region" description="Helical" evidence="1">
    <location>
        <begin position="45"/>
        <end position="64"/>
    </location>
</feature>
<accession>R4UJ42</accession>
<sequence>MIPGRAVTTRIGPVVFRNIQKRSAYTRRATIISTPARNKISSLEIFAHQAVFIGAICAYPAYILRTLKTG</sequence>
<organism evidence="2">
    <name type="scientific">Coptotermes formosanus</name>
    <name type="common">Formosan subterranean termite</name>
    <dbReference type="NCBI Taxonomy" id="36987"/>
    <lineage>
        <taxon>Eukaryota</taxon>
        <taxon>Metazoa</taxon>
        <taxon>Ecdysozoa</taxon>
        <taxon>Arthropoda</taxon>
        <taxon>Hexapoda</taxon>
        <taxon>Insecta</taxon>
        <taxon>Pterygota</taxon>
        <taxon>Neoptera</taxon>
        <taxon>Polyneoptera</taxon>
        <taxon>Dictyoptera</taxon>
        <taxon>Blattodea</taxon>
        <taxon>Blattoidea</taxon>
        <taxon>Termitoidae</taxon>
        <taxon>Rhinotermitidae</taxon>
        <taxon>Coptotermes</taxon>
    </lineage>
</organism>
<dbReference type="EMBL" id="KC632245">
    <property type="protein sequence ID" value="AGM32059.1"/>
    <property type="molecule type" value="mRNA"/>
</dbReference>
<evidence type="ECO:0000313" key="2">
    <source>
        <dbReference type="EMBL" id="AGM32059.1"/>
    </source>
</evidence>
<keyword evidence="1" id="KW-0812">Transmembrane</keyword>
<evidence type="ECO:0000256" key="1">
    <source>
        <dbReference type="SAM" id="Phobius"/>
    </source>
</evidence>